<name>X1BN49_9ZZZZ</name>
<reference evidence="1" key="1">
    <citation type="journal article" date="2014" name="Front. Microbiol.">
        <title>High frequency of phylogenetically diverse reductive dehalogenase-homologous genes in deep subseafloor sedimentary metagenomes.</title>
        <authorList>
            <person name="Kawai M."/>
            <person name="Futagami T."/>
            <person name="Toyoda A."/>
            <person name="Takaki Y."/>
            <person name="Nishi S."/>
            <person name="Hori S."/>
            <person name="Arai W."/>
            <person name="Tsubouchi T."/>
            <person name="Morono Y."/>
            <person name="Uchiyama I."/>
            <person name="Ito T."/>
            <person name="Fujiyama A."/>
            <person name="Inagaki F."/>
            <person name="Takami H."/>
        </authorList>
    </citation>
    <scope>NUCLEOTIDE SEQUENCE</scope>
    <source>
        <strain evidence="1">Expedition CK06-06</strain>
    </source>
</reference>
<proteinExistence type="predicted"/>
<protein>
    <submittedName>
        <fullName evidence="1">Uncharacterized protein</fullName>
    </submittedName>
</protein>
<organism evidence="1">
    <name type="scientific">marine sediment metagenome</name>
    <dbReference type="NCBI Taxonomy" id="412755"/>
    <lineage>
        <taxon>unclassified sequences</taxon>
        <taxon>metagenomes</taxon>
        <taxon>ecological metagenomes</taxon>
    </lineage>
</organism>
<evidence type="ECO:0000313" key="1">
    <source>
        <dbReference type="EMBL" id="GAG96435.1"/>
    </source>
</evidence>
<comment type="caution">
    <text evidence="1">The sequence shown here is derived from an EMBL/GenBank/DDBJ whole genome shotgun (WGS) entry which is preliminary data.</text>
</comment>
<gene>
    <name evidence="1" type="ORF">S01H4_47102</name>
</gene>
<accession>X1BN49</accession>
<sequence>MPRQTNGWGDCVNCGEQLTPQDEERWSDRCPFCLKLTAVFQLVNHRHMLAEKGLKEVEKMEPENPKAIEHWTSKKAAYLEIHAILRDALKVKKDKLWGEGY</sequence>
<dbReference type="EMBL" id="BART01026401">
    <property type="protein sequence ID" value="GAG96435.1"/>
    <property type="molecule type" value="Genomic_DNA"/>
</dbReference>
<dbReference type="AlphaFoldDB" id="X1BN49"/>